<dbReference type="Gene3D" id="2.40.170.20">
    <property type="entry name" value="TonB-dependent receptor, beta-barrel domain"/>
    <property type="match status" value="1"/>
</dbReference>
<feature type="domain" description="TonB-dependent receptor plug" evidence="6">
    <location>
        <begin position="160"/>
        <end position="257"/>
    </location>
</feature>
<proteinExistence type="predicted"/>
<evidence type="ECO:0000259" key="6">
    <source>
        <dbReference type="Pfam" id="PF07715"/>
    </source>
</evidence>
<dbReference type="InterPro" id="IPR041700">
    <property type="entry name" value="OMP_b-brl_3"/>
</dbReference>
<dbReference type="InterPro" id="IPR008969">
    <property type="entry name" value="CarboxyPept-like_regulatory"/>
</dbReference>
<protein>
    <submittedName>
        <fullName evidence="8">Tonb-dependent receptor</fullName>
    </submittedName>
</protein>
<dbReference type="InterPro" id="IPR037066">
    <property type="entry name" value="Plug_dom_sf"/>
</dbReference>
<reference evidence="8" key="1">
    <citation type="journal article" date="2015" name="Proc. Natl. Acad. Sci. U.S.A.">
        <title>Networks of energetic and metabolic interactions define dynamics in microbial communities.</title>
        <authorList>
            <person name="Embree M."/>
            <person name="Liu J.K."/>
            <person name="Al-Bassam M.M."/>
            <person name="Zengler K."/>
        </authorList>
    </citation>
    <scope>NUCLEOTIDE SEQUENCE</scope>
</reference>
<dbReference type="Pfam" id="PF07715">
    <property type="entry name" value="Plug"/>
    <property type="match status" value="1"/>
</dbReference>
<dbReference type="SUPFAM" id="SSF56935">
    <property type="entry name" value="Porins"/>
    <property type="match status" value="1"/>
</dbReference>
<dbReference type="PROSITE" id="PS52016">
    <property type="entry name" value="TONB_DEPENDENT_REC_3"/>
    <property type="match status" value="1"/>
</dbReference>
<accession>A0A0W8FVL4</accession>
<dbReference type="CDD" id="cd01347">
    <property type="entry name" value="ligand_gated_channel"/>
    <property type="match status" value="1"/>
</dbReference>
<evidence type="ECO:0000259" key="7">
    <source>
        <dbReference type="Pfam" id="PF14905"/>
    </source>
</evidence>
<keyword evidence="2" id="KW-0813">Transport</keyword>
<dbReference type="Gene3D" id="2.170.130.10">
    <property type="entry name" value="TonB-dependent receptor, plug domain"/>
    <property type="match status" value="1"/>
</dbReference>
<evidence type="ECO:0000256" key="5">
    <source>
        <dbReference type="ARBA" id="ARBA00023237"/>
    </source>
</evidence>
<evidence type="ECO:0000313" key="8">
    <source>
        <dbReference type="EMBL" id="KUG24881.1"/>
    </source>
</evidence>
<organism evidence="8">
    <name type="scientific">hydrocarbon metagenome</name>
    <dbReference type="NCBI Taxonomy" id="938273"/>
    <lineage>
        <taxon>unclassified sequences</taxon>
        <taxon>metagenomes</taxon>
        <taxon>ecological metagenomes</taxon>
    </lineage>
</organism>
<keyword evidence="3" id="KW-0812">Transmembrane</keyword>
<comment type="caution">
    <text evidence="8">The sequence shown here is derived from an EMBL/GenBank/DDBJ whole genome shotgun (WGS) entry which is preliminary data.</text>
</comment>
<keyword evidence="4" id="KW-0472">Membrane</keyword>
<dbReference type="NCBIfam" id="TIGR01782">
    <property type="entry name" value="TonB-Xanth-Caul"/>
    <property type="match status" value="1"/>
</dbReference>
<gene>
    <name evidence="8" type="ORF">ASZ90_005308</name>
</gene>
<evidence type="ECO:0000256" key="4">
    <source>
        <dbReference type="ARBA" id="ARBA00023136"/>
    </source>
</evidence>
<evidence type="ECO:0000256" key="1">
    <source>
        <dbReference type="ARBA" id="ARBA00004571"/>
    </source>
</evidence>
<dbReference type="Pfam" id="PF14905">
    <property type="entry name" value="OMP_b-brl_3"/>
    <property type="match status" value="1"/>
</dbReference>
<comment type="subcellular location">
    <subcellularLocation>
        <location evidence="1">Cell outer membrane</location>
        <topology evidence="1">Multi-pass membrane protein</topology>
    </subcellularLocation>
</comment>
<keyword evidence="5" id="KW-0998">Cell outer membrane</keyword>
<dbReference type="PANTHER" id="PTHR40980">
    <property type="entry name" value="PLUG DOMAIN-CONTAINING PROTEIN"/>
    <property type="match status" value="1"/>
</dbReference>
<dbReference type="EMBL" id="LNQE01000805">
    <property type="protein sequence ID" value="KUG24881.1"/>
    <property type="molecule type" value="Genomic_DNA"/>
</dbReference>
<feature type="domain" description="Outer membrane protein beta-barrel" evidence="7">
    <location>
        <begin position="617"/>
        <end position="887"/>
    </location>
</feature>
<evidence type="ECO:0000256" key="3">
    <source>
        <dbReference type="ARBA" id="ARBA00022692"/>
    </source>
</evidence>
<dbReference type="GO" id="GO:0009279">
    <property type="term" value="C:cell outer membrane"/>
    <property type="evidence" value="ECO:0007669"/>
    <property type="project" value="UniProtKB-SubCell"/>
</dbReference>
<dbReference type="InterPro" id="IPR012910">
    <property type="entry name" value="Plug_dom"/>
</dbReference>
<dbReference type="SUPFAM" id="SSF49464">
    <property type="entry name" value="Carboxypeptidase regulatory domain-like"/>
    <property type="match status" value="1"/>
</dbReference>
<evidence type="ECO:0000256" key="2">
    <source>
        <dbReference type="ARBA" id="ARBA00022448"/>
    </source>
</evidence>
<dbReference type="Pfam" id="PF13715">
    <property type="entry name" value="CarbopepD_reg_2"/>
    <property type="match status" value="1"/>
</dbReference>
<dbReference type="AlphaFoldDB" id="A0A0W8FVL4"/>
<dbReference type="InterPro" id="IPR010104">
    <property type="entry name" value="TonB_rcpt_bac"/>
</dbReference>
<sequence length="951" mass="107839">MKVLYQLLIQKNIIKKGGKMKAEFFTKNSFLFLLLVLLFTSLTFAQGTGRISGRVTDAQTGEALPSANVFIEGTSIGVSTDRFGNYRVDKVPVGTHTLKSSYIGYELFSTVLEVQANRTLNLDIQLISAAVQTEDVVVEGLRQGQVKALNQQMAAENIKNLISREEMEKFPDMNTAEVLQRMPGVAISRSQGEGRFVNIRGTEARLSTVTVNGQKLASPQDEERFIGLDVINASQLAAIEVTKSLTPDMDGDAIGGTVNLITRSAFDYEKPVLKIDAGGGYAELGNKPLYRGSALYSTQLGEKNNWGITLNANWYRSNLTTHSNEFDWNNIDDVNGNEIPFALADSRMYNYVTERDHIGFSADLEYKINNNNKFFLRGMFNRRTDDQTRNMVRWRFSAGDYLNATTVSRARLAFEMQNRNEIQDILAFSGGGLNTFGDWDLDYTLHFSSAKETKTDPGQIKSEWQLNKRLDVIMDLSDVDFPKYDVTNMDDDYHLDAANWEIDNQDFREVETNNSKFLGSFNLKYPFRGSGFQAELKFGGKLQLDNKDRVGTRSRFRWRGDEKVFMSSVTSGEIINDFLDGTYVFGPMIDPDKFWNFFNQYRGLNDGLREDLRPDDNDGLGGRYDASENIYAAYLMTTFDLGEFTALVGVRNEYTQTTYEGNELRYDDSGDFLSSTKVTNENSYNNIFPYVHLKYKVTPFTNIRAAFTGSIARPNYFDLAPYRWIYPEDLEILEGNPDLEATTSLNFDVMFDHYFQGIGVISAGFFYKSLDKVAYPQVFFQEGGIFDGYEIEKPVNGGSAKLYGVEINWMQQFTFLPGFLSGFGIFANYTYTKSEAELEYRDWSTLPGQAGDVGNVGLSYEKGKLSARLSFNYQSEVLNQVGKNADFDRYMDKRLQVDFSGNYEIISGLNFYLDLINLTNAPERQYFGVTSRPRLNEFYSWSLRSGIKLSL</sequence>
<dbReference type="PANTHER" id="PTHR40980:SF4">
    <property type="entry name" value="TONB-DEPENDENT RECEPTOR-LIKE BETA-BARREL DOMAIN-CONTAINING PROTEIN"/>
    <property type="match status" value="1"/>
</dbReference>
<dbReference type="Gene3D" id="2.60.40.1120">
    <property type="entry name" value="Carboxypeptidase-like, regulatory domain"/>
    <property type="match status" value="1"/>
</dbReference>
<dbReference type="InterPro" id="IPR039426">
    <property type="entry name" value="TonB-dep_rcpt-like"/>
</dbReference>
<keyword evidence="8" id="KW-0675">Receptor</keyword>
<name>A0A0W8FVL4_9ZZZZ</name>
<dbReference type="InterPro" id="IPR036942">
    <property type="entry name" value="Beta-barrel_TonB_sf"/>
</dbReference>